<keyword evidence="2" id="KW-1185">Reference proteome</keyword>
<protein>
    <submittedName>
        <fullName evidence="1">Uncharacterized protein</fullName>
    </submittedName>
</protein>
<gene>
    <name evidence="1" type="ORF">BSTOLATCC_MIC10106</name>
</gene>
<dbReference type="Proteomes" id="UP001162131">
    <property type="component" value="Unassembled WGS sequence"/>
</dbReference>
<evidence type="ECO:0000313" key="1">
    <source>
        <dbReference type="EMBL" id="CAG9314263.1"/>
    </source>
</evidence>
<dbReference type="EMBL" id="CAJZBQ010000011">
    <property type="protein sequence ID" value="CAG9314263.1"/>
    <property type="molecule type" value="Genomic_DNA"/>
</dbReference>
<name>A0AAU9ILB3_9CILI</name>
<accession>A0AAU9ILB3</accession>
<sequence length="88" mass="9805">MSNTFDKPKIIKIDITWIWHSEIGSIESYKGGLSIVEWIVSAHPQGCPPLTILTMIEFSSQLSTKFYSEVQGVTPSFTFGRNSNLPGN</sequence>
<proteinExistence type="predicted"/>
<comment type="caution">
    <text evidence="1">The sequence shown here is derived from an EMBL/GenBank/DDBJ whole genome shotgun (WGS) entry which is preliminary data.</text>
</comment>
<reference evidence="1" key="1">
    <citation type="submission" date="2021-09" db="EMBL/GenBank/DDBJ databases">
        <authorList>
            <consortium name="AG Swart"/>
            <person name="Singh M."/>
            <person name="Singh A."/>
            <person name="Seah K."/>
            <person name="Emmerich C."/>
        </authorList>
    </citation>
    <scope>NUCLEOTIDE SEQUENCE</scope>
    <source>
        <strain evidence="1">ATCC30299</strain>
    </source>
</reference>
<evidence type="ECO:0000313" key="2">
    <source>
        <dbReference type="Proteomes" id="UP001162131"/>
    </source>
</evidence>
<dbReference type="AlphaFoldDB" id="A0AAU9ILB3"/>
<organism evidence="1 2">
    <name type="scientific">Blepharisma stoltei</name>
    <dbReference type="NCBI Taxonomy" id="1481888"/>
    <lineage>
        <taxon>Eukaryota</taxon>
        <taxon>Sar</taxon>
        <taxon>Alveolata</taxon>
        <taxon>Ciliophora</taxon>
        <taxon>Postciliodesmatophora</taxon>
        <taxon>Heterotrichea</taxon>
        <taxon>Heterotrichida</taxon>
        <taxon>Blepharismidae</taxon>
        <taxon>Blepharisma</taxon>
    </lineage>
</organism>